<name>A0ABU3VH74_9RHOB</name>
<comment type="caution">
    <text evidence="2">The sequence shown here is derived from an EMBL/GenBank/DDBJ whole genome shotgun (WGS) entry which is preliminary data.</text>
</comment>
<keyword evidence="3" id="KW-1185">Reference proteome</keyword>
<feature type="region of interest" description="Disordered" evidence="1">
    <location>
        <begin position="73"/>
        <end position="94"/>
    </location>
</feature>
<proteinExistence type="predicted"/>
<reference evidence="3" key="1">
    <citation type="submission" date="2023-05" db="EMBL/GenBank/DDBJ databases">
        <title>Sedimentitalea sp. nov. JM2-8.</title>
        <authorList>
            <person name="Huang J."/>
        </authorList>
    </citation>
    <scope>NUCLEOTIDE SEQUENCE [LARGE SCALE GENOMIC DNA]</scope>
    <source>
        <strain evidence="3">KHS03</strain>
    </source>
</reference>
<evidence type="ECO:0000256" key="1">
    <source>
        <dbReference type="SAM" id="MobiDB-lite"/>
    </source>
</evidence>
<organism evidence="2 3">
    <name type="scientific">Sedimentitalea todarodis</name>
    <dbReference type="NCBI Taxonomy" id="1631240"/>
    <lineage>
        <taxon>Bacteria</taxon>
        <taxon>Pseudomonadati</taxon>
        <taxon>Pseudomonadota</taxon>
        <taxon>Alphaproteobacteria</taxon>
        <taxon>Rhodobacterales</taxon>
        <taxon>Paracoccaceae</taxon>
        <taxon>Sedimentitalea</taxon>
    </lineage>
</organism>
<gene>
    <name evidence="2" type="ORF">QO231_16525</name>
</gene>
<evidence type="ECO:0000313" key="3">
    <source>
        <dbReference type="Proteomes" id="UP001255416"/>
    </source>
</evidence>
<evidence type="ECO:0000313" key="2">
    <source>
        <dbReference type="EMBL" id="MDU9005443.1"/>
    </source>
</evidence>
<dbReference type="RefSeq" id="WP_316778830.1">
    <property type="nucleotide sequence ID" value="NZ_JASMWN010000014.1"/>
</dbReference>
<dbReference type="Proteomes" id="UP001255416">
    <property type="component" value="Unassembled WGS sequence"/>
</dbReference>
<sequence>MPSSLIDDIFGLFVGAAYAQEAEVWRDESTFTLAPGDSAEWKLVMEEGQTVEYRMLVDGGRVNFAIDRHDGGNSVTYEKSRGSTGDEGEQGCFWRNRDSQPATVTIQVRGEYYRIQRRKLTQGKPSA</sequence>
<protein>
    <submittedName>
        <fullName evidence="2">Uncharacterized protein</fullName>
    </submittedName>
</protein>
<dbReference type="EMBL" id="JASMWN010000014">
    <property type="protein sequence ID" value="MDU9005443.1"/>
    <property type="molecule type" value="Genomic_DNA"/>
</dbReference>
<accession>A0ABU3VH74</accession>